<gene>
    <name evidence="1" type="ORF">IQ249_15675</name>
</gene>
<proteinExistence type="predicted"/>
<name>A0A8J7DY29_9CYAN</name>
<dbReference type="Pfam" id="PF11209">
    <property type="entry name" value="LmeA"/>
    <property type="match status" value="1"/>
</dbReference>
<dbReference type="EMBL" id="JADEWZ010000023">
    <property type="protein sequence ID" value="MBE9117338.1"/>
    <property type="molecule type" value="Genomic_DNA"/>
</dbReference>
<protein>
    <submittedName>
        <fullName evidence="1">DUF2993 domain-containing protein</fullName>
    </submittedName>
</protein>
<keyword evidence="2" id="KW-1185">Reference proteome</keyword>
<sequence>MLLLKKRGIGEQALNKIAQMAINSQFNQAQRLNVRVKTDPNLLAQGHLESLLIDGAGLVMQNNLRLQAMNITMGRVSVSPLKALMGNIQLLEPSHGKACFVFSNADLTHAFQAQTTHRLRDEFRLSLGSQAVTMTHHNVTCRILASGKIAIHGEVRVKETKETHPIGICATPKMLPGKLGVFFDGVQSLRGREIAPELTQWVLKKITAIANLENFELPGLSLQINQFEAAEGTLTLQATTKMTKLPA</sequence>
<evidence type="ECO:0000313" key="1">
    <source>
        <dbReference type="EMBL" id="MBE9117338.1"/>
    </source>
</evidence>
<evidence type="ECO:0000313" key="2">
    <source>
        <dbReference type="Proteomes" id="UP000654482"/>
    </source>
</evidence>
<comment type="caution">
    <text evidence="1">The sequence shown here is derived from an EMBL/GenBank/DDBJ whole genome shotgun (WGS) entry which is preliminary data.</text>
</comment>
<dbReference type="Proteomes" id="UP000654482">
    <property type="component" value="Unassembled WGS sequence"/>
</dbReference>
<dbReference type="InterPro" id="IPR021373">
    <property type="entry name" value="DUF2993"/>
</dbReference>
<reference evidence="1" key="1">
    <citation type="submission" date="2020-10" db="EMBL/GenBank/DDBJ databases">
        <authorList>
            <person name="Castelo-Branco R."/>
            <person name="Eusebio N."/>
            <person name="Adriana R."/>
            <person name="Vieira A."/>
            <person name="Brugerolle De Fraissinette N."/>
            <person name="Rezende De Castro R."/>
            <person name="Schneider M.P."/>
            <person name="Vasconcelos V."/>
            <person name="Leao P.N."/>
        </authorList>
    </citation>
    <scope>NUCLEOTIDE SEQUENCE</scope>
    <source>
        <strain evidence="1">LEGE 07157</strain>
    </source>
</reference>
<organism evidence="1 2">
    <name type="scientific">Lusitaniella coriacea LEGE 07157</name>
    <dbReference type="NCBI Taxonomy" id="945747"/>
    <lineage>
        <taxon>Bacteria</taxon>
        <taxon>Bacillati</taxon>
        <taxon>Cyanobacteriota</taxon>
        <taxon>Cyanophyceae</taxon>
        <taxon>Spirulinales</taxon>
        <taxon>Lusitaniellaceae</taxon>
        <taxon>Lusitaniella</taxon>
    </lineage>
</organism>
<accession>A0A8J7DY29</accession>
<dbReference type="RefSeq" id="WP_194030419.1">
    <property type="nucleotide sequence ID" value="NZ_JADEWZ010000023.1"/>
</dbReference>
<dbReference type="AlphaFoldDB" id="A0A8J7DY29"/>